<keyword evidence="2" id="KW-1185">Reference proteome</keyword>
<dbReference type="Proteomes" id="UP001527090">
    <property type="component" value="Unassembled WGS sequence"/>
</dbReference>
<gene>
    <name evidence="1" type="ORF">M5X04_07345</name>
</gene>
<evidence type="ECO:0000313" key="1">
    <source>
        <dbReference type="EMBL" id="MCY9529150.1"/>
    </source>
</evidence>
<protein>
    <submittedName>
        <fullName evidence="1">Uncharacterized protein</fullName>
    </submittedName>
</protein>
<reference evidence="1 2" key="1">
    <citation type="submission" date="2022-05" db="EMBL/GenBank/DDBJ databases">
        <title>Genome Sequencing of Bee-Associated Microbes.</title>
        <authorList>
            <person name="Dunlap C."/>
        </authorList>
    </citation>
    <scope>NUCLEOTIDE SEQUENCE [LARGE SCALE GENOMIC DNA]</scope>
    <source>
        <strain evidence="1 2">NRRL NRS-750</strain>
    </source>
</reference>
<proteinExistence type="predicted"/>
<accession>A0ABT4E699</accession>
<comment type="caution">
    <text evidence="1">The sequence shown here is derived from an EMBL/GenBank/DDBJ whole genome shotgun (WGS) entry which is preliminary data.</text>
</comment>
<dbReference type="RefSeq" id="WP_268631876.1">
    <property type="nucleotide sequence ID" value="NZ_JAMDLY010000008.1"/>
</dbReference>
<organism evidence="1 2">
    <name type="scientific">Paenibacillus alvei</name>
    <name type="common">Bacillus alvei</name>
    <dbReference type="NCBI Taxonomy" id="44250"/>
    <lineage>
        <taxon>Bacteria</taxon>
        <taxon>Bacillati</taxon>
        <taxon>Bacillota</taxon>
        <taxon>Bacilli</taxon>
        <taxon>Bacillales</taxon>
        <taxon>Paenibacillaceae</taxon>
        <taxon>Paenibacillus</taxon>
    </lineage>
</organism>
<evidence type="ECO:0000313" key="2">
    <source>
        <dbReference type="Proteomes" id="UP001527090"/>
    </source>
</evidence>
<name>A0ABT4E699_PAEAL</name>
<sequence length="172" mass="20298">MNDDIQFLKDLQKELNNQANDCQASPRFWSVGDYKWIECSSDNAERFSVYLPSAGNSYEIDYFLKEVLDKDELSDEARDELEEIGCEDTAIEWIQNHYDEDATLHPEREEHFVRENTMFLTKTEAKMHIESNHYHYTNKAHTYAMTAWRAPKVERLLNILSSFDWDSITAND</sequence>
<dbReference type="EMBL" id="JAMDLY010000008">
    <property type="protein sequence ID" value="MCY9529150.1"/>
    <property type="molecule type" value="Genomic_DNA"/>
</dbReference>